<dbReference type="SUPFAM" id="SSF52540">
    <property type="entry name" value="P-loop containing nucleoside triphosphate hydrolases"/>
    <property type="match status" value="1"/>
</dbReference>
<evidence type="ECO:0000256" key="7">
    <source>
        <dbReference type="ARBA" id="ARBA00023204"/>
    </source>
</evidence>
<feature type="domain" description="DNA mismatch repair proteins mutS family" evidence="11">
    <location>
        <begin position="1176"/>
        <end position="1360"/>
    </location>
</feature>
<dbReference type="InterPro" id="IPR012337">
    <property type="entry name" value="RNaseH-like_sf"/>
</dbReference>
<dbReference type="Gene3D" id="3.40.1170.10">
    <property type="entry name" value="DNA repair protein MutS, domain I"/>
    <property type="match status" value="1"/>
</dbReference>
<feature type="domain" description="DNA mismatch repair protein MutS core" evidence="10">
    <location>
        <begin position="817"/>
        <end position="1128"/>
    </location>
</feature>
<dbReference type="GO" id="GO:0140664">
    <property type="term" value="F:ATP-dependent DNA damage sensor activity"/>
    <property type="evidence" value="ECO:0007669"/>
    <property type="project" value="InterPro"/>
</dbReference>
<dbReference type="PANTHER" id="PTHR11361">
    <property type="entry name" value="DNA MISMATCH REPAIR PROTEIN MUTS FAMILY MEMBER"/>
    <property type="match status" value="1"/>
</dbReference>
<dbReference type="GO" id="GO:0006298">
    <property type="term" value="P:mismatch repair"/>
    <property type="evidence" value="ECO:0007669"/>
    <property type="project" value="InterPro"/>
</dbReference>
<organism evidence="12 13">
    <name type="scientific">Ceratopteris richardii</name>
    <name type="common">Triangle waterfern</name>
    <dbReference type="NCBI Taxonomy" id="49495"/>
    <lineage>
        <taxon>Eukaryota</taxon>
        <taxon>Viridiplantae</taxon>
        <taxon>Streptophyta</taxon>
        <taxon>Embryophyta</taxon>
        <taxon>Tracheophyta</taxon>
        <taxon>Polypodiopsida</taxon>
        <taxon>Polypodiidae</taxon>
        <taxon>Polypodiales</taxon>
        <taxon>Pteridineae</taxon>
        <taxon>Pteridaceae</taxon>
        <taxon>Parkerioideae</taxon>
        <taxon>Ceratopteris</taxon>
    </lineage>
</organism>
<dbReference type="GO" id="GO:0030983">
    <property type="term" value="F:mismatched DNA binding"/>
    <property type="evidence" value="ECO:0007669"/>
    <property type="project" value="InterPro"/>
</dbReference>
<evidence type="ECO:0000256" key="8">
    <source>
        <dbReference type="SAM" id="MobiDB-lite"/>
    </source>
</evidence>
<dbReference type="Proteomes" id="UP000825935">
    <property type="component" value="Chromosome 29"/>
</dbReference>
<evidence type="ECO:0000259" key="9">
    <source>
        <dbReference type="SMART" id="SM00479"/>
    </source>
</evidence>
<dbReference type="EMBL" id="CM035434">
    <property type="protein sequence ID" value="KAH7291802.1"/>
    <property type="molecule type" value="Genomic_DNA"/>
</dbReference>
<dbReference type="Gene3D" id="1.10.1420.10">
    <property type="match status" value="2"/>
</dbReference>
<evidence type="ECO:0000256" key="2">
    <source>
        <dbReference type="ARBA" id="ARBA00022528"/>
    </source>
</evidence>
<dbReference type="InterPro" id="IPR007695">
    <property type="entry name" value="DNA_mismatch_repair_MutS-lik_N"/>
</dbReference>
<evidence type="ECO:0000259" key="11">
    <source>
        <dbReference type="SMART" id="SM00534"/>
    </source>
</evidence>
<dbReference type="Gene3D" id="3.30.420.10">
    <property type="entry name" value="Ribonuclease H-like superfamily/Ribonuclease H"/>
    <property type="match status" value="1"/>
</dbReference>
<dbReference type="GO" id="GO:0005524">
    <property type="term" value="F:ATP binding"/>
    <property type="evidence" value="ECO:0007669"/>
    <property type="project" value="UniProtKB-KW"/>
</dbReference>
<keyword evidence="13" id="KW-1185">Reference proteome</keyword>
<proteinExistence type="inferred from homology"/>
<dbReference type="InterPro" id="IPR036678">
    <property type="entry name" value="MutS_con_dom_sf"/>
</dbReference>
<evidence type="ECO:0000256" key="3">
    <source>
        <dbReference type="ARBA" id="ARBA00022741"/>
    </source>
</evidence>
<evidence type="ECO:0000256" key="6">
    <source>
        <dbReference type="ARBA" id="ARBA00023125"/>
    </source>
</evidence>
<dbReference type="SMART" id="SM00533">
    <property type="entry name" value="MUTSd"/>
    <property type="match status" value="1"/>
</dbReference>
<dbReference type="Pfam" id="PF05192">
    <property type="entry name" value="MutS_III"/>
    <property type="match status" value="1"/>
</dbReference>
<keyword evidence="2" id="KW-0150">Chloroplast</keyword>
<keyword evidence="3" id="KW-0547">Nucleotide-binding</keyword>
<dbReference type="Pfam" id="PF00929">
    <property type="entry name" value="RNase_T"/>
    <property type="match status" value="1"/>
</dbReference>
<dbReference type="SUPFAM" id="SSF53098">
    <property type="entry name" value="Ribonuclease H-like"/>
    <property type="match status" value="1"/>
</dbReference>
<dbReference type="InterPro" id="IPR045076">
    <property type="entry name" value="MutS"/>
</dbReference>
<evidence type="ECO:0000259" key="10">
    <source>
        <dbReference type="SMART" id="SM00533"/>
    </source>
</evidence>
<feature type="compositionally biased region" description="Polar residues" evidence="8">
    <location>
        <begin position="1372"/>
        <end position="1381"/>
    </location>
</feature>
<gene>
    <name evidence="12" type="ORF">KP509_29G036200</name>
</gene>
<dbReference type="OrthoDB" id="10250935at2759"/>
<dbReference type="SUPFAM" id="SSF48334">
    <property type="entry name" value="DNA repair protein MutS, domain III"/>
    <property type="match status" value="1"/>
</dbReference>
<dbReference type="GO" id="GO:0005634">
    <property type="term" value="C:nucleus"/>
    <property type="evidence" value="ECO:0007669"/>
    <property type="project" value="TreeGrafter"/>
</dbReference>
<evidence type="ECO:0008006" key="14">
    <source>
        <dbReference type="Google" id="ProtNLM"/>
    </source>
</evidence>
<comment type="similarity">
    <text evidence="1">Belongs to the DNA mismatch repair MutS family.</text>
</comment>
<dbReference type="InterPro" id="IPR036397">
    <property type="entry name" value="RNaseH_sf"/>
</dbReference>
<evidence type="ECO:0000256" key="1">
    <source>
        <dbReference type="ARBA" id="ARBA00006271"/>
    </source>
</evidence>
<dbReference type="SMART" id="SM00534">
    <property type="entry name" value="MUTSac"/>
    <property type="match status" value="1"/>
</dbReference>
<dbReference type="PANTHER" id="PTHR11361:SF34">
    <property type="entry name" value="DNA MISMATCH REPAIR PROTEIN MSH1, MITOCHONDRIAL"/>
    <property type="match status" value="1"/>
</dbReference>
<dbReference type="SMART" id="SM00479">
    <property type="entry name" value="EXOIII"/>
    <property type="match status" value="1"/>
</dbReference>
<dbReference type="Pfam" id="PF01624">
    <property type="entry name" value="MutS_I"/>
    <property type="match status" value="1"/>
</dbReference>
<dbReference type="CDD" id="cd06127">
    <property type="entry name" value="DEDDh"/>
    <property type="match status" value="1"/>
</dbReference>
<evidence type="ECO:0000313" key="12">
    <source>
        <dbReference type="EMBL" id="KAH7291802.1"/>
    </source>
</evidence>
<reference evidence="12" key="1">
    <citation type="submission" date="2021-08" db="EMBL/GenBank/DDBJ databases">
        <title>WGS assembly of Ceratopteris richardii.</title>
        <authorList>
            <person name="Marchant D.B."/>
            <person name="Chen G."/>
            <person name="Jenkins J."/>
            <person name="Shu S."/>
            <person name="Leebens-Mack J."/>
            <person name="Grimwood J."/>
            <person name="Schmutz J."/>
            <person name="Soltis P."/>
            <person name="Soltis D."/>
            <person name="Chen Z.-H."/>
        </authorList>
    </citation>
    <scope>NUCLEOTIDE SEQUENCE</scope>
    <source>
        <strain evidence="12">Whitten #5841</strain>
        <tissue evidence="12">Leaf</tissue>
    </source>
</reference>
<keyword evidence="6" id="KW-0238">DNA-binding</keyword>
<dbReference type="InterPro" id="IPR016151">
    <property type="entry name" value="DNA_mismatch_repair_MutS_N"/>
</dbReference>
<dbReference type="Pfam" id="PF00488">
    <property type="entry name" value="MutS_V"/>
    <property type="match status" value="1"/>
</dbReference>
<dbReference type="InterPro" id="IPR013520">
    <property type="entry name" value="Ribonucl_H"/>
</dbReference>
<dbReference type="InterPro" id="IPR036187">
    <property type="entry name" value="DNA_mismatch_repair_MutS_sf"/>
</dbReference>
<dbReference type="InterPro" id="IPR000432">
    <property type="entry name" value="DNA_mismatch_repair_MutS_C"/>
</dbReference>
<keyword evidence="7" id="KW-0234">DNA repair</keyword>
<accession>A0A8T2R5Y0</accession>
<comment type="caution">
    <text evidence="12">The sequence shown here is derived from an EMBL/GenBank/DDBJ whole genome shotgun (WGS) entry which is preliminary data.</text>
</comment>
<evidence type="ECO:0000313" key="13">
    <source>
        <dbReference type="Proteomes" id="UP000825935"/>
    </source>
</evidence>
<dbReference type="SUPFAM" id="SSF53150">
    <property type="entry name" value="DNA repair protein MutS, domain II"/>
    <property type="match status" value="1"/>
</dbReference>
<dbReference type="OMA" id="CRIRRTH"/>
<dbReference type="InterPro" id="IPR027417">
    <property type="entry name" value="P-loop_NTPase"/>
</dbReference>
<keyword evidence="4" id="KW-0227">DNA damage</keyword>
<dbReference type="InterPro" id="IPR007696">
    <property type="entry name" value="DNA_mismatch_repair_MutS_core"/>
</dbReference>
<keyword evidence="2" id="KW-0934">Plastid</keyword>
<dbReference type="Pfam" id="PF05188">
    <property type="entry name" value="MutS_II"/>
    <property type="match status" value="1"/>
</dbReference>
<evidence type="ECO:0000256" key="4">
    <source>
        <dbReference type="ARBA" id="ARBA00022763"/>
    </source>
</evidence>
<evidence type="ECO:0000256" key="5">
    <source>
        <dbReference type="ARBA" id="ARBA00022840"/>
    </source>
</evidence>
<keyword evidence="5" id="KW-0067">ATP-binding</keyword>
<sequence>MLGRGSSVYSPHVVLLLEQQRQMRPTHLDPVMLMDVGQRLLCSFRQMDSRAFLFFPHFNIPTLDMGIPSSLRLSQYRSPKMVSDERLVNLLGEILRFGAGASSQRFSSLAPGQVSMRHMSHISMSLASAETKDTKYISKNDELLVSQTDAELKILETQVSTERNLLVEPGNLLEDVEINVNVVQKRDINIEDDSLNSSACVVDTSTNEINSVSELWTDLLRDVLVIVFDIETTGFRLSDDRIIEFAARDLAGGVCSTMQTLVNPQKPVPLLASNIHGIHSKMVNRSDIPKWKDVAPALIQFVESRRISGGPVILVAHNGKKFDVPFLMKEFERCSLQIPEWWKFVDSVPIAREAMKAKGLKCPLRLSALYEHYNLPYVGEAHRALADVNMLASVLQMLLIDLRMSLSEFMEKSFTTRDIARFSPTGSNLMESFSQEFEAISEFSTEVEVLEEVSHAADRSYVIPWDDLDLESDMQTNMNMDINKQDKGILEIDLPKAASSSDISSDPEIFYDSDISSTYLELDDIDTNQLSPMLREYLQTKSKRPDFLLLWRTGEYYQAFFNDAKKLSELCGVPLSVIGGNEFLDILVPMTSLHRGDIDVYIQDLLKKGVCIWKEDVAGEVEGHESTILTPGIMIAKNLNGSLSNFIAAVFTSDTDDATWGLAYSDISTGEINVTEGQGQKLMLEEIFSLDPCEILCSQDILRNFDETAGTSCFPCRLPEGFTYTSRPGSEFSLTFFDKIVPEFFKPEMLHDHQVRRLPAASCAVGGLLGFIQDICCAKQHKLCFHKITSYDRQDYMVLDEYTKFSLELFKTKGSGEFKGSLLWGIDCTKTPMGKRLLRKWLCTPLMDRTMISLRQDAVEAFVKNSELRGVVRTLLSRMNDLERLALSVVTDECNPWNFLALGQSINILQTLHARLSGQLNPYLAALESYTNLFELGRKLMNTFEATASSILDDQEVFRGDVDFELNAMKEGIQLMDTSLNDLEKLEQDRTKISCLKIIQNEGEYVFNVTKDALRGIPFPAGCKTLPCDPSQDTVSFYTTSLLEFNKIRSDLMRRLKSKEMLILRGLKDEVCFSLCDLQRASQQIAAIDVLASFAEAASSREYCKPAIIEGSREIKVIGGRHPITELLKPAKELFSASSLYMGCESAIDTVPVCETGKNIVMKLTRSFPSERWPSPDVLILTGPPTSGKSSYLCQAGLIQILAQIGCYVPAEQAELGIADAILIKAEELDYQSKGKSTFDVNSGRCVEIFKQATSRSLILLDDVERCLILNDGAVLRAFVEFLAQDVKARTILVTRSKELHLLEEELHNIASFQCVKNGDSVPASYYIKPGFYIDSSISSLSRIDEFPQWIISRAAQLMRKDAIEADEPHPQKQQNGSQENINKEADQCEQQQISVEGYLEESEIYFQDTTSMMPESSRLKQNFVEAGISRGETLQQQKASASPLHGSTVMDRQDSDCILEYSYSGADSKHGFSPADISSEMVTMVPVLSWNNEDTEQDLKNAEPPLEETWQAVLRTLEEFPATHALARQKGVLVSMERSQKIMKVQMSTSALFLEKFLQQEHATALENAFLTVMQSPIQLSFTTMSEQSKT</sequence>
<feature type="domain" description="Exonuclease" evidence="9">
    <location>
        <begin position="224"/>
        <end position="404"/>
    </location>
</feature>
<dbReference type="InterPro" id="IPR007860">
    <property type="entry name" value="DNA_mmatch_repair_MutS_con_dom"/>
</dbReference>
<dbReference type="Gene3D" id="3.40.50.300">
    <property type="entry name" value="P-loop containing nucleotide triphosphate hydrolases"/>
    <property type="match status" value="1"/>
</dbReference>
<dbReference type="SUPFAM" id="SSF55271">
    <property type="entry name" value="DNA repair protein MutS, domain I"/>
    <property type="match status" value="1"/>
</dbReference>
<dbReference type="GO" id="GO:0005739">
    <property type="term" value="C:mitochondrion"/>
    <property type="evidence" value="ECO:0007669"/>
    <property type="project" value="TreeGrafter"/>
</dbReference>
<dbReference type="Gene3D" id="3.30.420.110">
    <property type="entry name" value="MutS, connector domain"/>
    <property type="match status" value="1"/>
</dbReference>
<name>A0A8T2R5Y0_CERRI</name>
<dbReference type="GO" id="GO:0043504">
    <property type="term" value="P:mitochondrial DNA repair"/>
    <property type="evidence" value="ECO:0007669"/>
    <property type="project" value="TreeGrafter"/>
</dbReference>
<feature type="region of interest" description="Disordered" evidence="8">
    <location>
        <begin position="1368"/>
        <end position="1390"/>
    </location>
</feature>
<protein>
    <recommendedName>
        <fullName evidence="14">DNA mismatch repair proteins mutS family domain-containing protein</fullName>
    </recommendedName>
</protein>